<dbReference type="InterPro" id="IPR051212">
    <property type="entry name" value="Type-I_RE_S_subunit"/>
</dbReference>
<comment type="caution">
    <text evidence="4">The sequence shown here is derived from an EMBL/GenBank/DDBJ whole genome shotgun (WGS) entry which is preliminary data.</text>
</comment>
<dbReference type="Proteomes" id="UP001265083">
    <property type="component" value="Unassembled WGS sequence"/>
</dbReference>
<evidence type="ECO:0000256" key="1">
    <source>
        <dbReference type="ARBA" id="ARBA00022747"/>
    </source>
</evidence>
<protein>
    <submittedName>
        <fullName evidence="4">Restriction endonuclease subunit S</fullName>
    </submittedName>
</protein>
<evidence type="ECO:0000313" key="4">
    <source>
        <dbReference type="EMBL" id="MDS1116354.1"/>
    </source>
</evidence>
<dbReference type="RefSeq" id="WP_310952152.1">
    <property type="nucleotide sequence ID" value="NZ_JAVLUS010000024.1"/>
</dbReference>
<proteinExistence type="predicted"/>
<feature type="coiled-coil region" evidence="3">
    <location>
        <begin position="347"/>
        <end position="374"/>
    </location>
</feature>
<dbReference type="PANTHER" id="PTHR43140:SF1">
    <property type="entry name" value="TYPE I RESTRICTION ENZYME ECOKI SPECIFICITY SUBUNIT"/>
    <property type="match status" value="1"/>
</dbReference>
<dbReference type="SUPFAM" id="SSF116734">
    <property type="entry name" value="DNA methylase specificity domain"/>
    <property type="match status" value="2"/>
</dbReference>
<keyword evidence="5" id="KW-1185">Reference proteome</keyword>
<sequence>MTDQPVHQSLLESSTYLMAPVGSIVVERNEKVGETEFPALSVGKLGVTPQLAGVAKSQTEVDRKLVRAGDLVINSRSDRRGASGLASQDGSVSVVYSVMTPKPELLFPRYAHHLFRSIAFQDEFFRWGTGIVDDLWSTNFTRMSRIRVPLPPREIQRQIAAHMDRTEVMIGQLDQLVALLRARRTATWSTVHSMGFETVRLQWLMDEVDLRAGGDNSDLPLLSVSIHHGVGLRENSSSGQQAGADLSKYKVAHAGDIVVNRMRAFQGGLGQARMSGLVSPDYAVLRPIAGLSASWAEYVMRSPQFIETMAQWVRGIGGADQGNVRTPRINVRDLLTLSIPLPPPTELDEVTSQLDKVTDRIDQMLAKIADLRGLLVERSSAFLLDVVTGRKEIA</sequence>
<keyword evidence="3" id="KW-0175">Coiled coil</keyword>
<keyword evidence="4" id="KW-0255">Endonuclease</keyword>
<keyword evidence="4" id="KW-0378">Hydrolase</keyword>
<reference evidence="4 5" key="1">
    <citation type="submission" date="2023-08" db="EMBL/GenBank/DDBJ databases">
        <title>Bioegradation of LLDPE and BLDPE plastic by marine bacteria from coast plastic debris.</title>
        <authorList>
            <person name="Rong Z."/>
        </authorList>
    </citation>
    <scope>NUCLEOTIDE SEQUENCE [LARGE SCALE GENOMIC DNA]</scope>
    <source>
        <strain evidence="4 5">Z-2</strain>
    </source>
</reference>
<dbReference type="EMBL" id="JAVLUS010000024">
    <property type="protein sequence ID" value="MDS1116354.1"/>
    <property type="molecule type" value="Genomic_DNA"/>
</dbReference>
<gene>
    <name evidence="4" type="ORF">RD149_21660</name>
</gene>
<evidence type="ECO:0000313" key="5">
    <source>
        <dbReference type="Proteomes" id="UP001265083"/>
    </source>
</evidence>
<accession>A0ABU2H039</accession>
<evidence type="ECO:0000256" key="2">
    <source>
        <dbReference type="ARBA" id="ARBA00023125"/>
    </source>
</evidence>
<organism evidence="4 5">
    <name type="scientific">Gordonia westfalica</name>
    <dbReference type="NCBI Taxonomy" id="158898"/>
    <lineage>
        <taxon>Bacteria</taxon>
        <taxon>Bacillati</taxon>
        <taxon>Actinomycetota</taxon>
        <taxon>Actinomycetes</taxon>
        <taxon>Mycobacteriales</taxon>
        <taxon>Gordoniaceae</taxon>
        <taxon>Gordonia</taxon>
    </lineage>
</organism>
<dbReference type="PANTHER" id="PTHR43140">
    <property type="entry name" value="TYPE-1 RESTRICTION ENZYME ECOKI SPECIFICITY PROTEIN"/>
    <property type="match status" value="1"/>
</dbReference>
<name>A0ABU2H039_9ACTN</name>
<keyword evidence="1" id="KW-0680">Restriction system</keyword>
<keyword evidence="2" id="KW-0238">DNA-binding</keyword>
<dbReference type="InterPro" id="IPR044946">
    <property type="entry name" value="Restrct_endonuc_typeI_TRD_sf"/>
</dbReference>
<dbReference type="Gene3D" id="3.90.220.20">
    <property type="entry name" value="DNA methylase specificity domains"/>
    <property type="match status" value="2"/>
</dbReference>
<evidence type="ECO:0000256" key="3">
    <source>
        <dbReference type="SAM" id="Coils"/>
    </source>
</evidence>
<keyword evidence="4" id="KW-0540">Nuclease</keyword>
<dbReference type="GO" id="GO:0004519">
    <property type="term" value="F:endonuclease activity"/>
    <property type="evidence" value="ECO:0007669"/>
    <property type="project" value="UniProtKB-KW"/>
</dbReference>
<dbReference type="CDD" id="cd16961">
    <property type="entry name" value="RMtype1_S_TRD-CR_like"/>
    <property type="match status" value="1"/>
</dbReference>